<evidence type="ECO:0000313" key="4">
    <source>
        <dbReference type="Proteomes" id="UP000002279"/>
    </source>
</evidence>
<feature type="compositionally biased region" description="Pro residues" evidence="1">
    <location>
        <begin position="353"/>
        <end position="363"/>
    </location>
</feature>
<dbReference type="Gene3D" id="6.10.140.420">
    <property type="match status" value="1"/>
</dbReference>
<dbReference type="InterPro" id="IPR047489">
    <property type="entry name" value="SRRM3_cwf21"/>
</dbReference>
<dbReference type="PANTHER" id="PTHR34755">
    <property type="entry name" value="SERINE/ARGININE REPETITIVE MATRIX PROTEIN 3-RELATED"/>
    <property type="match status" value="1"/>
</dbReference>
<keyword evidence="4" id="KW-1185">Reference proteome</keyword>
<dbReference type="Bgee" id="ENSOANG00000049511">
    <property type="expression patterns" value="Expressed in cerebellum and 1 other cell type or tissue"/>
</dbReference>
<dbReference type="Ensembl" id="ENSOANT00000051109.1">
    <property type="protein sequence ID" value="ENSOANP00000044329.1"/>
    <property type="gene ID" value="ENSOANG00000049511.1"/>
</dbReference>
<feature type="compositionally biased region" description="Basic and acidic residues" evidence="1">
    <location>
        <begin position="146"/>
        <end position="155"/>
    </location>
</feature>
<dbReference type="PANTHER" id="PTHR34755:SF2">
    <property type="entry name" value="SERINE_ARGININE REPETITIVE MATRIX PROTEIN 3"/>
    <property type="match status" value="1"/>
</dbReference>
<feature type="region of interest" description="Disordered" evidence="1">
    <location>
        <begin position="146"/>
        <end position="365"/>
    </location>
</feature>
<dbReference type="InterPro" id="IPR052109">
    <property type="entry name" value="SRRM_Domain-Containing"/>
</dbReference>
<feature type="compositionally biased region" description="Basic and acidic residues" evidence="1">
    <location>
        <begin position="30"/>
        <end position="52"/>
    </location>
</feature>
<evidence type="ECO:0000256" key="1">
    <source>
        <dbReference type="SAM" id="MobiDB-lite"/>
    </source>
</evidence>
<dbReference type="GeneTree" id="ENSGT00940000162625"/>
<evidence type="ECO:0000313" key="3">
    <source>
        <dbReference type="Ensembl" id="ENSOANP00000044329.1"/>
    </source>
</evidence>
<feature type="compositionally biased region" description="Basic residues" evidence="1">
    <location>
        <begin position="167"/>
        <end position="185"/>
    </location>
</feature>
<feature type="domain" description="CWF21" evidence="2">
    <location>
        <begin position="52"/>
        <end position="97"/>
    </location>
</feature>
<organism evidence="3 4">
    <name type="scientific">Ornithorhynchus anatinus</name>
    <name type="common">Duckbill platypus</name>
    <dbReference type="NCBI Taxonomy" id="9258"/>
    <lineage>
        <taxon>Eukaryota</taxon>
        <taxon>Metazoa</taxon>
        <taxon>Chordata</taxon>
        <taxon>Craniata</taxon>
        <taxon>Vertebrata</taxon>
        <taxon>Euteleostomi</taxon>
        <taxon>Mammalia</taxon>
        <taxon>Monotremata</taxon>
        <taxon>Ornithorhynchidae</taxon>
        <taxon>Ornithorhynchus</taxon>
    </lineage>
</organism>
<protein>
    <recommendedName>
        <fullName evidence="2">CWF21 domain-containing protein</fullName>
    </recommendedName>
</protein>
<dbReference type="Pfam" id="PF08312">
    <property type="entry name" value="cwf21"/>
    <property type="match status" value="1"/>
</dbReference>
<accession>A0A6I8NSU9</accession>
<dbReference type="SMART" id="SM01115">
    <property type="entry name" value="cwf21"/>
    <property type="match status" value="1"/>
</dbReference>
<feature type="region of interest" description="Disordered" evidence="1">
    <location>
        <begin position="1"/>
        <end position="52"/>
    </location>
</feature>
<feature type="compositionally biased region" description="Basic residues" evidence="1">
    <location>
        <begin position="220"/>
        <end position="236"/>
    </location>
</feature>
<reference evidence="3" key="2">
    <citation type="submission" date="2025-08" db="UniProtKB">
        <authorList>
            <consortium name="Ensembl"/>
        </authorList>
    </citation>
    <scope>IDENTIFICATION</scope>
    <source>
        <strain evidence="3">Glennie</strain>
    </source>
</reference>
<feature type="compositionally biased region" description="Low complexity" evidence="1">
    <location>
        <begin position="258"/>
        <end position="279"/>
    </location>
</feature>
<proteinExistence type="predicted"/>
<dbReference type="CDD" id="cd21376">
    <property type="entry name" value="cwf21_SRRM3"/>
    <property type="match status" value="1"/>
</dbReference>
<dbReference type="GO" id="GO:0003729">
    <property type="term" value="F:mRNA binding"/>
    <property type="evidence" value="ECO:0000318"/>
    <property type="project" value="GO_Central"/>
</dbReference>
<feature type="region of interest" description="Disordered" evidence="1">
    <location>
        <begin position="387"/>
        <end position="490"/>
    </location>
</feature>
<reference evidence="3" key="3">
    <citation type="submission" date="2025-09" db="UniProtKB">
        <authorList>
            <consortium name="Ensembl"/>
        </authorList>
    </citation>
    <scope>IDENTIFICATION</scope>
    <source>
        <strain evidence="3">Glennie</strain>
    </source>
</reference>
<feature type="compositionally biased region" description="Basic residues" evidence="1">
    <location>
        <begin position="198"/>
        <end position="212"/>
    </location>
</feature>
<feature type="compositionally biased region" description="Low complexity" evidence="1">
    <location>
        <begin position="293"/>
        <end position="309"/>
    </location>
</feature>
<dbReference type="Proteomes" id="UP000002279">
    <property type="component" value="Chromosome 17"/>
</dbReference>
<reference evidence="3 4" key="1">
    <citation type="journal article" date="2008" name="Nature">
        <title>Genome analysis of the platypus reveals unique signatures of evolution.</title>
        <authorList>
            <person name="Warren W.C."/>
            <person name="Hillier L.W."/>
            <person name="Marshall Graves J.A."/>
            <person name="Birney E."/>
            <person name="Ponting C.P."/>
            <person name="Grutzner F."/>
            <person name="Belov K."/>
            <person name="Miller W."/>
            <person name="Clarke L."/>
            <person name="Chinwalla A.T."/>
            <person name="Yang S.P."/>
            <person name="Heger A."/>
            <person name="Locke D.P."/>
            <person name="Miethke P."/>
            <person name="Waters P.D."/>
            <person name="Veyrunes F."/>
            <person name="Fulton L."/>
            <person name="Fulton B."/>
            <person name="Graves T."/>
            <person name="Wallis J."/>
            <person name="Puente X.S."/>
            <person name="Lopez-Otin C."/>
            <person name="Ordonez G.R."/>
            <person name="Eichler E.E."/>
            <person name="Chen L."/>
            <person name="Cheng Z."/>
            <person name="Deakin J.E."/>
            <person name="Alsop A."/>
            <person name="Thompson K."/>
            <person name="Kirby P."/>
            <person name="Papenfuss A.T."/>
            <person name="Wakefield M.J."/>
            <person name="Olender T."/>
            <person name="Lancet D."/>
            <person name="Huttley G.A."/>
            <person name="Smit A.F."/>
            <person name="Pask A."/>
            <person name="Temple-Smith P."/>
            <person name="Batzer M.A."/>
            <person name="Walker J.A."/>
            <person name="Konkel M.K."/>
            <person name="Harris R.S."/>
            <person name="Whittington C.M."/>
            <person name="Wong E.S."/>
            <person name="Gemmell N.J."/>
            <person name="Buschiazzo E."/>
            <person name="Vargas Jentzsch I.M."/>
            <person name="Merkel A."/>
            <person name="Schmitz J."/>
            <person name="Zemann A."/>
            <person name="Churakov G."/>
            <person name="Kriegs J.O."/>
            <person name="Brosius J."/>
            <person name="Murchison E.P."/>
            <person name="Sachidanandam R."/>
            <person name="Smith C."/>
            <person name="Hannon G.J."/>
            <person name="Tsend-Ayush E."/>
            <person name="McMillan D."/>
            <person name="Attenborough R."/>
            <person name="Rens W."/>
            <person name="Ferguson-Smith M."/>
            <person name="Lefevre C.M."/>
            <person name="Sharp J.A."/>
            <person name="Nicholas K.R."/>
            <person name="Ray D.A."/>
            <person name="Kube M."/>
            <person name="Reinhardt R."/>
            <person name="Pringle T.H."/>
            <person name="Taylor J."/>
            <person name="Jones R.C."/>
            <person name="Nixon B."/>
            <person name="Dacheux J.L."/>
            <person name="Niwa H."/>
            <person name="Sekita Y."/>
            <person name="Huang X."/>
            <person name="Stark A."/>
            <person name="Kheradpour P."/>
            <person name="Kellis M."/>
            <person name="Flicek P."/>
            <person name="Chen Y."/>
            <person name="Webber C."/>
            <person name="Hardison R."/>
            <person name="Nelson J."/>
            <person name="Hallsworth-Pepin K."/>
            <person name="Delehaunty K."/>
            <person name="Markovic C."/>
            <person name="Minx P."/>
            <person name="Feng Y."/>
            <person name="Kremitzki C."/>
            <person name="Mitreva M."/>
            <person name="Glasscock J."/>
            <person name="Wylie T."/>
            <person name="Wohldmann P."/>
            <person name="Thiru P."/>
            <person name="Nhan M.N."/>
            <person name="Pohl C.S."/>
            <person name="Smith S.M."/>
            <person name="Hou S."/>
            <person name="Nefedov M."/>
            <person name="de Jong P.J."/>
            <person name="Renfree M.B."/>
            <person name="Mardis E.R."/>
            <person name="Wilson R.K."/>
        </authorList>
    </citation>
    <scope>NUCLEOTIDE SEQUENCE [LARGE SCALE GENOMIC DNA]</scope>
    <source>
        <strain evidence="3 4">Glennie</strain>
    </source>
</reference>
<dbReference type="AlphaFoldDB" id="A0A6I8NSU9"/>
<dbReference type="GO" id="GO:0005634">
    <property type="term" value="C:nucleus"/>
    <property type="evidence" value="ECO:0007669"/>
    <property type="project" value="UniProtKB-ARBA"/>
</dbReference>
<evidence type="ECO:0000259" key="2">
    <source>
        <dbReference type="SMART" id="SM01115"/>
    </source>
</evidence>
<feature type="compositionally biased region" description="Basic and acidic residues" evidence="1">
    <location>
        <begin position="458"/>
        <end position="469"/>
    </location>
</feature>
<sequence length="490" mass="54562">MSTFNNGARMPSPQEAANGLPQAGASGARYKSEEEPRAGEPGRGKKAHREILDHERKRRVELKCMELQEMMEEQGYAEEEIRQKVGTFRQMLMEKEGVLTREDQHGRHIVIQPHHPVEGEEPGLEYPPYGDDSLLECNCPSDCYRGDGRHREYRTTHRSSSSISPPPKKKKKKKSGHRRNRKKRKVDSDCSFDSSSPQHKRKRTGIGKRHRRDRSESGSRRKRRYRTKSPKNKRKERNKERKRPPSESPARRGHRRSSCSSRRTSLSSDSSSFKSPSRLSPKHREDGPKPSSRRSSGSRSSSSPGHSRSATPHQNGHRGGAHNGRSSQGRASPPARPQDVRTLCFCHGSSSLPPSPTPAPIPPVTFHHRTTTIRSLSDSLPVFRWTGRLQSGSLPPAGLSRRERKGLTPSGSSSCRCPLPVRCLNSEGNRAPLLVGPPGLGRQSGSQPGGPRPSTTDHPPDPGRTERVTGRGHTFRSTCFTGGEPEAQRD</sequence>
<dbReference type="FunCoup" id="A0A6I8NSU9">
    <property type="interactions" value="51"/>
</dbReference>
<dbReference type="InterPro" id="IPR013170">
    <property type="entry name" value="mRNA_splic_Cwf21_dom"/>
</dbReference>
<dbReference type="InParanoid" id="A0A6I8NSU9"/>
<name>A0A6I8NSU9_ORNAN</name>